<gene>
    <name evidence="1" type="ORF">MRB53_007916</name>
</gene>
<keyword evidence="2" id="KW-1185">Reference proteome</keyword>
<reference evidence="1 2" key="1">
    <citation type="journal article" date="2022" name="Hortic Res">
        <title>A haplotype resolved chromosomal level avocado genome allows analysis of novel avocado genes.</title>
        <authorList>
            <person name="Nath O."/>
            <person name="Fletcher S.J."/>
            <person name="Hayward A."/>
            <person name="Shaw L.M."/>
            <person name="Masouleh A.K."/>
            <person name="Furtado A."/>
            <person name="Henry R.J."/>
            <person name="Mitter N."/>
        </authorList>
    </citation>
    <scope>NUCLEOTIDE SEQUENCE [LARGE SCALE GENOMIC DNA]</scope>
    <source>
        <strain evidence="2">cv. Hass</strain>
    </source>
</reference>
<dbReference type="Proteomes" id="UP001234297">
    <property type="component" value="Chromosome 2"/>
</dbReference>
<sequence>MTWPRDGDPADYNIMRSSEILATSRWIKMNGRKGRTADPFTQNGAHCSCCCSLLLSGLAMVSATTLFLQNGIRSGWIDSGHCGRFGGNLRLFHRSIEESQKKQNWTIACRQDLNADTFISTFPSPLQDGTAPLVNALKTTAEQDVARFHFPGHNRGQAAPSSLTQLIGIQPFLHDLPELPELDDLFSPKGAILDAQKRASDLFGSSETWFLVGGTTCGVHAAIMSTCSPGDTVILPRNSHISAMSGMVLSGVIPYYILPEYNSQWDIAGGITPSQIKKAIEDLKLEGRSVSAVLVTSPTYEGICCDSSNIVKLCHSYGIPVIVDEAHGAHFRFHHQMPCTALEQGADIVVQSTHKVLCSLTQSSMLHMSGDIVDREKICRCLQMLQSTSPSYLLLASLDAARAQLGENPDTIFNESMELAGEARNQIKSIPGITVLNMLNFSNFPAMDPLRLTVGVWQLGVSGYEADEVLSEEHGVICEVAGRQSLTFAITLGTHKQHIQRLLLGLEHLSSMSLLKNGLYERRVEHSVYAPFDDITMSLSPREAFFARKRKVSMGKCLGEICGELICSYPPGIPVLIPGEIITERALSYLLGVRKIGAVISGAADPELSTIVVCK</sequence>
<organism evidence="1 2">
    <name type="scientific">Persea americana</name>
    <name type="common">Avocado</name>
    <dbReference type="NCBI Taxonomy" id="3435"/>
    <lineage>
        <taxon>Eukaryota</taxon>
        <taxon>Viridiplantae</taxon>
        <taxon>Streptophyta</taxon>
        <taxon>Embryophyta</taxon>
        <taxon>Tracheophyta</taxon>
        <taxon>Spermatophyta</taxon>
        <taxon>Magnoliopsida</taxon>
        <taxon>Magnoliidae</taxon>
        <taxon>Laurales</taxon>
        <taxon>Lauraceae</taxon>
        <taxon>Persea</taxon>
    </lineage>
</organism>
<proteinExistence type="predicted"/>
<name>A0ACC2MLB9_PERAE</name>
<accession>A0ACC2MLB9</accession>
<evidence type="ECO:0000313" key="2">
    <source>
        <dbReference type="Proteomes" id="UP001234297"/>
    </source>
</evidence>
<protein>
    <submittedName>
        <fullName evidence="1">Uncharacterized protein</fullName>
    </submittedName>
</protein>
<evidence type="ECO:0000313" key="1">
    <source>
        <dbReference type="EMBL" id="KAJ8646168.1"/>
    </source>
</evidence>
<comment type="caution">
    <text evidence="1">The sequence shown here is derived from an EMBL/GenBank/DDBJ whole genome shotgun (WGS) entry which is preliminary data.</text>
</comment>
<dbReference type="EMBL" id="CM056810">
    <property type="protein sequence ID" value="KAJ8646168.1"/>
    <property type="molecule type" value="Genomic_DNA"/>
</dbReference>